<dbReference type="EMBL" id="UWPJ01000005">
    <property type="protein sequence ID" value="VCU68151.1"/>
    <property type="molecule type" value="Genomic_DNA"/>
</dbReference>
<dbReference type="Pfam" id="PF00043">
    <property type="entry name" value="GST_C"/>
    <property type="match status" value="1"/>
</dbReference>
<dbReference type="SUPFAM" id="SSF47616">
    <property type="entry name" value="GST C-terminal domain-like"/>
    <property type="match status" value="1"/>
</dbReference>
<evidence type="ECO:0000256" key="2">
    <source>
        <dbReference type="ARBA" id="ARBA00022679"/>
    </source>
</evidence>
<reference evidence="6 7" key="1">
    <citation type="submission" date="2018-10" db="EMBL/GenBank/DDBJ databases">
        <authorList>
            <person name="Criscuolo A."/>
        </authorList>
    </citation>
    <scope>NUCLEOTIDE SEQUENCE [LARGE SCALE GENOMIC DNA]</scope>
    <source>
        <strain evidence="6">DnA1</strain>
    </source>
</reference>
<proteinExistence type="inferred from homology"/>
<dbReference type="SFLD" id="SFLDS00019">
    <property type="entry name" value="Glutathione_Transferase_(cytos"/>
    <property type="match status" value="1"/>
</dbReference>
<dbReference type="SUPFAM" id="SSF52833">
    <property type="entry name" value="Thioredoxin-like"/>
    <property type="match status" value="1"/>
</dbReference>
<evidence type="ECO:0000259" key="4">
    <source>
        <dbReference type="PROSITE" id="PS50404"/>
    </source>
</evidence>
<protein>
    <submittedName>
        <fullName evidence="6">Glutathione S-transferase GstB</fullName>
        <ecNumber evidence="6">2.5.1.18</ecNumber>
    </submittedName>
</protein>
<name>A0A3P4AX98_9BURK</name>
<dbReference type="Gene3D" id="3.40.30.10">
    <property type="entry name" value="Glutaredoxin"/>
    <property type="match status" value="1"/>
</dbReference>
<keyword evidence="2 6" id="KW-0808">Transferase</keyword>
<gene>
    <name evidence="6" type="primary">gstB_1</name>
    <name evidence="6" type="ORF">PIGHUM_00201</name>
</gene>
<dbReference type="SFLD" id="SFLDG00358">
    <property type="entry name" value="Main_(cytGST)"/>
    <property type="match status" value="1"/>
</dbReference>
<dbReference type="InterPro" id="IPR036249">
    <property type="entry name" value="Thioredoxin-like_sf"/>
</dbReference>
<accession>A0A3P4AX98</accession>
<evidence type="ECO:0000256" key="3">
    <source>
        <dbReference type="RuleBase" id="RU003494"/>
    </source>
</evidence>
<dbReference type="AlphaFoldDB" id="A0A3P4AX98"/>
<dbReference type="Gene3D" id="1.20.1050.10">
    <property type="match status" value="1"/>
</dbReference>
<evidence type="ECO:0000313" key="6">
    <source>
        <dbReference type="EMBL" id="VCU68151.1"/>
    </source>
</evidence>
<dbReference type="PANTHER" id="PTHR44051:SF19">
    <property type="entry name" value="DISULFIDE-BOND OXIDOREDUCTASE YFCG"/>
    <property type="match status" value="1"/>
</dbReference>
<dbReference type="SFLD" id="SFLDG01150">
    <property type="entry name" value="Main.1:_Beta-like"/>
    <property type="match status" value="1"/>
</dbReference>
<dbReference type="InterPro" id="IPR036282">
    <property type="entry name" value="Glutathione-S-Trfase_C_sf"/>
</dbReference>
<dbReference type="InterPro" id="IPR010987">
    <property type="entry name" value="Glutathione-S-Trfase_C-like"/>
</dbReference>
<organism evidence="6 7">
    <name type="scientific">Pigmentiphaga humi</name>
    <dbReference type="NCBI Taxonomy" id="2478468"/>
    <lineage>
        <taxon>Bacteria</taxon>
        <taxon>Pseudomonadati</taxon>
        <taxon>Pseudomonadota</taxon>
        <taxon>Betaproteobacteria</taxon>
        <taxon>Burkholderiales</taxon>
        <taxon>Alcaligenaceae</taxon>
        <taxon>Pigmentiphaga</taxon>
    </lineage>
</organism>
<dbReference type="InterPro" id="IPR040079">
    <property type="entry name" value="Glutathione_S-Trfase"/>
</dbReference>
<feature type="domain" description="GST C-terminal" evidence="5">
    <location>
        <begin position="87"/>
        <end position="208"/>
    </location>
</feature>
<dbReference type="PROSITE" id="PS50405">
    <property type="entry name" value="GST_CTER"/>
    <property type="match status" value="1"/>
</dbReference>
<dbReference type="Pfam" id="PF02798">
    <property type="entry name" value="GST_N"/>
    <property type="match status" value="1"/>
</dbReference>
<dbReference type="Proteomes" id="UP000277294">
    <property type="component" value="Unassembled WGS sequence"/>
</dbReference>
<dbReference type="RefSeq" id="WP_124077388.1">
    <property type="nucleotide sequence ID" value="NZ_UWPJ01000005.1"/>
</dbReference>
<dbReference type="PROSITE" id="PS50404">
    <property type="entry name" value="GST_NTER"/>
    <property type="match status" value="1"/>
</dbReference>
<dbReference type="FunFam" id="3.40.30.10:FF:000039">
    <property type="entry name" value="Glutathione S-transferase domain"/>
    <property type="match status" value="1"/>
</dbReference>
<comment type="similarity">
    <text evidence="1 3">Belongs to the GST superfamily.</text>
</comment>
<dbReference type="PANTHER" id="PTHR44051">
    <property type="entry name" value="GLUTATHIONE S-TRANSFERASE-RELATED"/>
    <property type="match status" value="1"/>
</dbReference>
<sequence>MMTIWGRLTSINVAKAVWAARELGLQFERIDVGGPYGGLDTPEYGALNPNRRIPTLDDDGYILWESNSIVRYLAARYGAAGTLWPADPRARGLSDRWLDWQATSFGPAMGPAFVGLVRTPEAQRNPQAIASSVEQVGRLLLLLEGVFADGRTFIAGESFTMGDIAVGCAVDRWFLLPVERPETPALAAWHQRVASRPAAQGILGQPLQ</sequence>
<feature type="domain" description="GST N-terminal" evidence="4">
    <location>
        <begin position="1"/>
        <end position="81"/>
    </location>
</feature>
<evidence type="ECO:0000256" key="1">
    <source>
        <dbReference type="ARBA" id="ARBA00007409"/>
    </source>
</evidence>
<keyword evidence="7" id="KW-1185">Reference proteome</keyword>
<dbReference type="InterPro" id="IPR004046">
    <property type="entry name" value="GST_C"/>
</dbReference>
<evidence type="ECO:0000313" key="7">
    <source>
        <dbReference type="Proteomes" id="UP000277294"/>
    </source>
</evidence>
<dbReference type="OrthoDB" id="5958450at2"/>
<dbReference type="EC" id="2.5.1.18" evidence="6"/>
<dbReference type="InterPro" id="IPR004045">
    <property type="entry name" value="Glutathione_S-Trfase_N"/>
</dbReference>
<dbReference type="GO" id="GO:0004364">
    <property type="term" value="F:glutathione transferase activity"/>
    <property type="evidence" value="ECO:0007669"/>
    <property type="project" value="UniProtKB-EC"/>
</dbReference>
<dbReference type="CDD" id="cd03047">
    <property type="entry name" value="GST_N_2"/>
    <property type="match status" value="1"/>
</dbReference>
<evidence type="ECO:0000259" key="5">
    <source>
        <dbReference type="PROSITE" id="PS50405"/>
    </source>
</evidence>